<evidence type="ECO:0000313" key="3">
    <source>
        <dbReference type="Proteomes" id="UP000050378"/>
    </source>
</evidence>
<feature type="transmembrane region" description="Helical" evidence="1">
    <location>
        <begin position="61"/>
        <end position="83"/>
    </location>
</feature>
<keyword evidence="1" id="KW-1133">Transmembrane helix</keyword>
<accession>A0A0P7E7K6</accession>
<evidence type="ECO:0000256" key="1">
    <source>
        <dbReference type="SAM" id="Phobius"/>
    </source>
</evidence>
<evidence type="ECO:0000313" key="2">
    <source>
        <dbReference type="EMBL" id="KPM83521.1"/>
    </source>
</evidence>
<proteinExistence type="predicted"/>
<keyword evidence="1" id="KW-0812">Transmembrane</keyword>
<dbReference type="EMBL" id="LJTC01000006">
    <property type="protein sequence ID" value="KPM83521.1"/>
    <property type="molecule type" value="Genomic_DNA"/>
</dbReference>
<gene>
    <name evidence="2" type="ORF">AOG27_10495</name>
</gene>
<dbReference type="PATRIC" id="fig|570156.3.peg.3188"/>
<dbReference type="Proteomes" id="UP000050378">
    <property type="component" value="Unassembled WGS sequence"/>
</dbReference>
<keyword evidence="1" id="KW-0472">Membrane</keyword>
<sequence length="161" mass="18640">MRDERTIKLLYTKGNMVQHSNSVQIMAYICGVILLPVYALGPLSMIYLSSNRIADGDWQTLIFLFFLCSALVYFCGKYFFLLVRFLRSLKFSFTFDSKGIVLCKNGQSSFYAWSDLKNSKEYANCQMYCLVDSNGEHLFSIWEYADNYQEFRDAALVHIGI</sequence>
<evidence type="ECO:0008006" key="4">
    <source>
        <dbReference type="Google" id="ProtNLM"/>
    </source>
</evidence>
<feature type="transmembrane region" description="Helical" evidence="1">
    <location>
        <begin position="21"/>
        <end position="41"/>
    </location>
</feature>
<name>A0A0P7E7K6_9GAMM</name>
<protein>
    <recommendedName>
        <fullName evidence="4">YcxB-like protein domain-containing protein</fullName>
    </recommendedName>
</protein>
<organism evidence="2 3">
    <name type="scientific">Pseudoalteromonas lipolytica</name>
    <dbReference type="NCBI Taxonomy" id="570156"/>
    <lineage>
        <taxon>Bacteria</taxon>
        <taxon>Pseudomonadati</taxon>
        <taxon>Pseudomonadota</taxon>
        <taxon>Gammaproteobacteria</taxon>
        <taxon>Alteromonadales</taxon>
        <taxon>Pseudoalteromonadaceae</taxon>
        <taxon>Pseudoalteromonas</taxon>
    </lineage>
</organism>
<dbReference type="AlphaFoldDB" id="A0A0P7E7K6"/>
<comment type="caution">
    <text evidence="2">The sequence shown here is derived from an EMBL/GenBank/DDBJ whole genome shotgun (WGS) entry which is preliminary data.</text>
</comment>
<reference evidence="2 3" key="1">
    <citation type="submission" date="2015-09" db="EMBL/GenBank/DDBJ databases">
        <title>Draft Genome Sequence of Pseudoalteromonas lipolytica UCD-48B.</title>
        <authorList>
            <person name="Krusor M."/>
            <person name="Coil D.A."/>
            <person name="Lang J.M."/>
            <person name="Eisen J.A."/>
            <person name="Alexiev A."/>
        </authorList>
    </citation>
    <scope>NUCLEOTIDE SEQUENCE [LARGE SCALE GENOMIC DNA]</scope>
    <source>
        <strain evidence="2 3">UCD-48B</strain>
    </source>
</reference>